<dbReference type="FunCoup" id="A0A6C2YQF6">
    <property type="interactions" value="319"/>
</dbReference>
<dbReference type="NCBIfam" id="TIGR01777">
    <property type="entry name" value="yfcH"/>
    <property type="match status" value="1"/>
</dbReference>
<evidence type="ECO:0000313" key="5">
    <source>
        <dbReference type="Proteomes" id="UP000464378"/>
    </source>
</evidence>
<dbReference type="EMBL" id="LR586016">
    <property type="protein sequence ID" value="VIP03399.1"/>
    <property type="molecule type" value="Genomic_DNA"/>
</dbReference>
<sequence length="309" mass="33929">MRIGMTGATGMIGTKLVPMLLESGHRLLAVSRRPKSSSNDQLTWLAGDPTQAGDWLDELAGCDAVIHLAGENLFAKRWSPTFKQQCWDSRVQSTRLIAEAMAKLPRCADGKAKTFICGSAIGYYPTDPEAEFTEDSAPGNGWLNQLSLAWEGAAGAAQDAGVRVAKIRTGIVLDPAGGALQKFLFPFQMFVGGPLGSGKQWMSWIHLGDLCRMVQWLLDHPELSGVWNGVAPHPVRNRDFCKTLGRVMKRPSWLPAPRWALRIVLGEVVQVVCDSQKVLPERVLQSGFQYAFPELEPALRDLLIVKNPL</sequence>
<proteinExistence type="inferred from homology"/>
<protein>
    <recommendedName>
        <fullName evidence="6">TIGR01777 family protein</fullName>
    </recommendedName>
</protein>
<organism evidence="4">
    <name type="scientific">Tuwongella immobilis</name>
    <dbReference type="NCBI Taxonomy" id="692036"/>
    <lineage>
        <taxon>Bacteria</taxon>
        <taxon>Pseudomonadati</taxon>
        <taxon>Planctomycetota</taxon>
        <taxon>Planctomycetia</taxon>
        <taxon>Gemmatales</taxon>
        <taxon>Gemmataceae</taxon>
        <taxon>Tuwongella</taxon>
    </lineage>
</organism>
<reference evidence="4" key="1">
    <citation type="submission" date="2019-04" db="EMBL/GenBank/DDBJ databases">
        <authorList>
            <consortium name="Science for Life Laboratories"/>
        </authorList>
    </citation>
    <scope>NUCLEOTIDE SEQUENCE</scope>
    <source>
        <strain evidence="4">MBLW1</strain>
    </source>
</reference>
<feature type="domain" description="NAD-dependent epimerase/dehydratase" evidence="2">
    <location>
        <begin position="5"/>
        <end position="136"/>
    </location>
</feature>
<accession>A0A6C2YQF6</accession>
<evidence type="ECO:0000259" key="2">
    <source>
        <dbReference type="Pfam" id="PF01370"/>
    </source>
</evidence>
<dbReference type="Pfam" id="PF01370">
    <property type="entry name" value="Epimerase"/>
    <property type="match status" value="1"/>
</dbReference>
<dbReference type="InterPro" id="IPR013549">
    <property type="entry name" value="DUF1731"/>
</dbReference>
<gene>
    <name evidence="4" type="ORF">GMBLW1_05610</name>
</gene>
<evidence type="ECO:0008006" key="6">
    <source>
        <dbReference type="Google" id="ProtNLM"/>
    </source>
</evidence>
<dbReference type="AlphaFoldDB" id="A0A6C2YQF6"/>
<feature type="domain" description="DUF1731" evidence="3">
    <location>
        <begin position="256"/>
        <end position="302"/>
    </location>
</feature>
<comment type="similarity">
    <text evidence="1">Belongs to the NAD(P)-dependent epimerase/dehydratase family. SDR39U1 subfamily.</text>
</comment>
<dbReference type="Proteomes" id="UP000464378">
    <property type="component" value="Chromosome"/>
</dbReference>
<dbReference type="InterPro" id="IPR036291">
    <property type="entry name" value="NAD(P)-bd_dom_sf"/>
</dbReference>
<dbReference type="Gene3D" id="3.40.50.720">
    <property type="entry name" value="NAD(P)-binding Rossmann-like Domain"/>
    <property type="match status" value="1"/>
</dbReference>
<evidence type="ECO:0000256" key="1">
    <source>
        <dbReference type="ARBA" id="ARBA00009353"/>
    </source>
</evidence>
<evidence type="ECO:0000259" key="3">
    <source>
        <dbReference type="Pfam" id="PF08338"/>
    </source>
</evidence>
<keyword evidence="5" id="KW-1185">Reference proteome</keyword>
<dbReference type="SUPFAM" id="SSF51735">
    <property type="entry name" value="NAD(P)-binding Rossmann-fold domains"/>
    <property type="match status" value="1"/>
</dbReference>
<dbReference type="PANTHER" id="PTHR11092">
    <property type="entry name" value="SUGAR NUCLEOTIDE EPIMERASE RELATED"/>
    <property type="match status" value="1"/>
</dbReference>
<evidence type="ECO:0000313" key="4">
    <source>
        <dbReference type="EMBL" id="VIP03399.1"/>
    </source>
</evidence>
<name>A0A6C2YQF6_9BACT</name>
<dbReference type="InParanoid" id="A0A6C2YQF6"/>
<dbReference type="InterPro" id="IPR010099">
    <property type="entry name" value="SDR39U1"/>
</dbReference>
<dbReference type="KEGG" id="tim:GMBLW1_05610"/>
<dbReference type="InterPro" id="IPR001509">
    <property type="entry name" value="Epimerase_deHydtase"/>
</dbReference>
<dbReference type="Pfam" id="PF08338">
    <property type="entry name" value="DUF1731"/>
    <property type="match status" value="1"/>
</dbReference>
<dbReference type="CDD" id="cd05242">
    <property type="entry name" value="SDR_a8"/>
    <property type="match status" value="1"/>
</dbReference>
<dbReference type="EMBL" id="LR593887">
    <property type="protein sequence ID" value="VTS04170.1"/>
    <property type="molecule type" value="Genomic_DNA"/>
</dbReference>
<dbReference type="PANTHER" id="PTHR11092:SF0">
    <property type="entry name" value="EPIMERASE FAMILY PROTEIN SDR39U1"/>
    <property type="match status" value="1"/>
</dbReference>